<accession>A0ABY5I9E6</accession>
<proteinExistence type="predicted"/>
<dbReference type="EMBL" id="CP101620">
    <property type="protein sequence ID" value="UTY40547.1"/>
    <property type="molecule type" value="Genomic_DNA"/>
</dbReference>
<keyword evidence="2" id="KW-1185">Reference proteome</keyword>
<protein>
    <submittedName>
        <fullName evidence="1">Uncharacterized protein</fullName>
    </submittedName>
</protein>
<sequence>MNFNLKEEKRNVELEQEKIDKTMRTIEFFNEIYQHSGKALNNRFLITFIKEDLMTKYRFLDEHGRDVVDYIINAEYERCMQKFATKHGTVLKPIYYFEWNDKKGMYISDDYSADQDEVFLTYKDIYFVLVIDSHYMEPTYKNLRNWYLYS</sequence>
<dbReference type="Proteomes" id="UP001060112">
    <property type="component" value="Chromosome"/>
</dbReference>
<dbReference type="RefSeq" id="WP_290141965.1">
    <property type="nucleotide sequence ID" value="NZ_CP101620.1"/>
</dbReference>
<gene>
    <name evidence="1" type="ORF">NMU03_07175</name>
</gene>
<evidence type="ECO:0000313" key="2">
    <source>
        <dbReference type="Proteomes" id="UP001060112"/>
    </source>
</evidence>
<organism evidence="1 2">
    <name type="scientific">Allocoprobacillus halotolerans</name>
    <dbReference type="NCBI Taxonomy" id="2944914"/>
    <lineage>
        <taxon>Bacteria</taxon>
        <taxon>Bacillati</taxon>
        <taxon>Bacillota</taxon>
        <taxon>Erysipelotrichia</taxon>
        <taxon>Erysipelotrichales</taxon>
        <taxon>Erysipelotrichaceae</taxon>
        <taxon>Allocoprobacillus</taxon>
    </lineage>
</organism>
<evidence type="ECO:0000313" key="1">
    <source>
        <dbReference type="EMBL" id="UTY40547.1"/>
    </source>
</evidence>
<reference evidence="1" key="1">
    <citation type="submission" date="2022-07" db="EMBL/GenBank/DDBJ databases">
        <title>Faecal culturing of patients with breast cancer.</title>
        <authorList>
            <person name="Teng N.M.Y."/>
            <person name="Kiu R."/>
            <person name="Evans R."/>
            <person name="Baker D.J."/>
            <person name="Zenner C."/>
            <person name="Robinson S.D."/>
            <person name="Hall L.J."/>
        </authorList>
    </citation>
    <scope>NUCLEOTIDE SEQUENCE</scope>
    <source>
        <strain evidence="1">LH1062</strain>
    </source>
</reference>
<name>A0ABY5I9E6_9FIRM</name>